<dbReference type="Proteomes" id="UP001055460">
    <property type="component" value="Plasmid pA"/>
</dbReference>
<accession>A0A9Q8YB43</accession>
<geneLocation type="plasmid" evidence="3 4">
    <name>pA</name>
</geneLocation>
<evidence type="ECO:0000259" key="2">
    <source>
        <dbReference type="Pfam" id="PF13807"/>
    </source>
</evidence>
<sequence length="710" mass="78392">MPAVQYREARVAPRGYGIRDLFELFRRYRVVFFSLLGSALLATLLTAALLPRSYTAASAIVFDRNDVRPYEAQVELRKLERDRSVMETELDVIRSRVFVGVVVDALNLVNDPDFNTYLPEIRSDHETFLQSFFANISEFIFGTPEESTQKERLISENVQRNRAISTLLNSYVVTRTGESLALTIRVVQSNPLKAATIADALAEQYLSWTAKKTEEATNNTVAYLRGEMANSATRIAGMERDIAAFARDSDLTFDPQDDVLRARMLQLNEQYVTLRVEEAGAVAKYNEAKQLVSADGKELAGGALISTQLDQLRAEEARLERTRAQLGAKFGKNHPLVLDATNELESVRTMIGNEAQRLVHELANNAKVATVRAQKFQTELSALQDKVQGRNLAEIRRRELARDLQSEQAIYDQIVLRLGALNPERGEYKPTARIASYAEVPTKPTFPNNTLVIVAGSIGAVLLAVVGVIISDSLESRLYLPRDAEQLLNRPNLASVPDMRKRLRNASAFYHYMLNNPESPAATAMRTLCMAWLTIDHEAGGKVVMLCSPALGDGKTTVALGMATMAKVDGLRPIVIDLDMSAQSAPNIAGANTKDTAITAPLEGKVDIKSRIATSPAYPHLEFISVRPGLMNLDVLCAELRDSYDLIIVDAPAVEENEGVIWLASHVDSVILVCRSGGTTDRQLANVQQRLSLNHAVILGSVMNYCDRSE</sequence>
<evidence type="ECO:0000313" key="3">
    <source>
        <dbReference type="EMBL" id="USJ25697.1"/>
    </source>
</evidence>
<evidence type="ECO:0000256" key="1">
    <source>
        <dbReference type="SAM" id="Phobius"/>
    </source>
</evidence>
<protein>
    <submittedName>
        <fullName evidence="3">Exopolysaccharide transport family protein</fullName>
    </submittedName>
</protein>
<dbReference type="InterPro" id="IPR032807">
    <property type="entry name" value="GNVR"/>
</dbReference>
<keyword evidence="1" id="KW-1133">Transmembrane helix</keyword>
<dbReference type="EMBL" id="CP098808">
    <property type="protein sequence ID" value="USJ25697.1"/>
    <property type="molecule type" value="Genomic_DNA"/>
</dbReference>
<name>A0A9Q8YB43_ENSAD</name>
<dbReference type="AlphaFoldDB" id="A0A9Q8YB43"/>
<dbReference type="RefSeq" id="WP_162728857.1">
    <property type="nucleotide sequence ID" value="NZ_CAXURO020000002.1"/>
</dbReference>
<dbReference type="Pfam" id="PF13807">
    <property type="entry name" value="GNVR"/>
    <property type="match status" value="1"/>
</dbReference>
<evidence type="ECO:0000313" key="4">
    <source>
        <dbReference type="Proteomes" id="UP001055460"/>
    </source>
</evidence>
<dbReference type="PANTHER" id="PTHR32309">
    <property type="entry name" value="TYROSINE-PROTEIN KINASE"/>
    <property type="match status" value="1"/>
</dbReference>
<dbReference type="InterPro" id="IPR050445">
    <property type="entry name" value="Bact_polysacc_biosynth/exp"/>
</dbReference>
<feature type="domain" description="Tyrosine-protein kinase G-rich" evidence="2">
    <location>
        <begin position="400"/>
        <end position="470"/>
    </location>
</feature>
<gene>
    <name evidence="3" type="ORF">NE863_24825</name>
</gene>
<keyword evidence="1" id="KW-0472">Membrane</keyword>
<organism evidence="3 4">
    <name type="scientific">Ensifer adhaerens</name>
    <name type="common">Sinorhizobium morelense</name>
    <dbReference type="NCBI Taxonomy" id="106592"/>
    <lineage>
        <taxon>Bacteria</taxon>
        <taxon>Pseudomonadati</taxon>
        <taxon>Pseudomonadota</taxon>
        <taxon>Alphaproteobacteria</taxon>
        <taxon>Hyphomicrobiales</taxon>
        <taxon>Rhizobiaceae</taxon>
        <taxon>Sinorhizobium/Ensifer group</taxon>
        <taxon>Ensifer</taxon>
    </lineage>
</organism>
<keyword evidence="1" id="KW-0812">Transmembrane</keyword>
<dbReference type="InterPro" id="IPR027417">
    <property type="entry name" value="P-loop_NTPase"/>
</dbReference>
<dbReference type="SUPFAM" id="SSF52540">
    <property type="entry name" value="P-loop containing nucleoside triphosphate hydrolases"/>
    <property type="match status" value="1"/>
</dbReference>
<feature type="transmembrane region" description="Helical" evidence="1">
    <location>
        <begin position="30"/>
        <end position="50"/>
    </location>
</feature>
<reference evidence="3" key="1">
    <citation type="submission" date="2022-06" db="EMBL/GenBank/DDBJ databases">
        <title>Physiological and biochemical characterization and genomic elucidation of a strain of the genus Ensifer adhaerens M8 that combines arsenic oxidation and chromium reduction.</title>
        <authorList>
            <person name="Li X."/>
            <person name="Yu c."/>
        </authorList>
    </citation>
    <scope>NUCLEOTIDE SEQUENCE</scope>
    <source>
        <strain evidence="3">M8</strain>
        <plasmid evidence="3">pA</plasmid>
    </source>
</reference>
<proteinExistence type="predicted"/>
<dbReference type="PANTHER" id="PTHR32309:SF31">
    <property type="entry name" value="CAPSULAR EXOPOLYSACCHARIDE FAMILY"/>
    <property type="match status" value="1"/>
</dbReference>
<dbReference type="Gene3D" id="3.40.50.300">
    <property type="entry name" value="P-loop containing nucleotide triphosphate hydrolases"/>
    <property type="match status" value="1"/>
</dbReference>
<keyword evidence="3" id="KW-0614">Plasmid</keyword>